<dbReference type="Pfam" id="PF25559">
    <property type="entry name" value="DUF7931"/>
    <property type="match status" value="1"/>
</dbReference>
<keyword evidence="4" id="KW-1185">Reference proteome</keyword>
<dbReference type="AlphaFoldDB" id="A0A839URZ2"/>
<organism evidence="3 4">
    <name type="scientific">Simiduia aestuariiviva</name>
    <dbReference type="NCBI Taxonomy" id="1510459"/>
    <lineage>
        <taxon>Bacteria</taxon>
        <taxon>Pseudomonadati</taxon>
        <taxon>Pseudomonadota</taxon>
        <taxon>Gammaproteobacteria</taxon>
        <taxon>Cellvibrionales</taxon>
        <taxon>Cellvibrionaceae</taxon>
        <taxon>Simiduia</taxon>
    </lineage>
</organism>
<name>A0A839URZ2_9GAMM</name>
<dbReference type="RefSeq" id="WP_183909790.1">
    <property type="nucleotide sequence ID" value="NZ_JACHXZ010000002.1"/>
</dbReference>
<evidence type="ECO:0000313" key="3">
    <source>
        <dbReference type="EMBL" id="MBB3168298.1"/>
    </source>
</evidence>
<proteinExistence type="predicted"/>
<dbReference type="EMBL" id="JACHXZ010000002">
    <property type="protein sequence ID" value="MBB3168298.1"/>
    <property type="molecule type" value="Genomic_DNA"/>
</dbReference>
<evidence type="ECO:0000256" key="1">
    <source>
        <dbReference type="SAM" id="MobiDB-lite"/>
    </source>
</evidence>
<gene>
    <name evidence="3" type="ORF">FHS30_001482</name>
</gene>
<feature type="domain" description="DUF7931" evidence="2">
    <location>
        <begin position="36"/>
        <end position="187"/>
    </location>
</feature>
<evidence type="ECO:0000313" key="4">
    <source>
        <dbReference type="Proteomes" id="UP000559987"/>
    </source>
</evidence>
<feature type="region of interest" description="Disordered" evidence="1">
    <location>
        <begin position="1"/>
        <end position="20"/>
    </location>
</feature>
<dbReference type="Proteomes" id="UP000559987">
    <property type="component" value="Unassembled WGS sequence"/>
</dbReference>
<reference evidence="3 4" key="1">
    <citation type="submission" date="2020-08" db="EMBL/GenBank/DDBJ databases">
        <title>Genomic Encyclopedia of Type Strains, Phase III (KMG-III): the genomes of soil and plant-associated and newly described type strains.</title>
        <authorList>
            <person name="Whitman W."/>
        </authorList>
    </citation>
    <scope>NUCLEOTIDE SEQUENCE [LARGE SCALE GENOMIC DNA]</scope>
    <source>
        <strain evidence="3 4">CECT 8571</strain>
    </source>
</reference>
<accession>A0A839URZ2</accession>
<evidence type="ECO:0000259" key="2">
    <source>
        <dbReference type="Pfam" id="PF25559"/>
    </source>
</evidence>
<comment type="caution">
    <text evidence="3">The sequence shown here is derived from an EMBL/GenBank/DDBJ whole genome shotgun (WGS) entry which is preliminary data.</text>
</comment>
<dbReference type="InterPro" id="IPR057691">
    <property type="entry name" value="DUF7931"/>
</dbReference>
<sequence>MNPNPGVSEQEKEQYELKGAAPAESTPSLIMLSEIDAFIAFGAQLAQTTRHELRIYSNHLDPAFYAAPIFLDACSSCARASARVNIQILIRHAASLQGNDHPLVRLQQRLSDKIKIRALPLDFDPENIFKLEREFMLGDTDKVLLQHDHHIFDGFVNLDDRPTVKNLQHRFASLWNHGEPIASIQRLGI</sequence>
<protein>
    <recommendedName>
        <fullName evidence="2">DUF7931 domain-containing protein</fullName>
    </recommendedName>
</protein>